<evidence type="ECO:0000256" key="1">
    <source>
        <dbReference type="ARBA" id="ARBA00004239"/>
    </source>
</evidence>
<dbReference type="PRINTS" id="PR00722">
    <property type="entry name" value="CHYMOTRYPSIN"/>
</dbReference>
<organism evidence="13">
    <name type="scientific">Spodoptera frugiperda</name>
    <name type="common">Fall armyworm</name>
    <dbReference type="NCBI Taxonomy" id="7108"/>
    <lineage>
        <taxon>Eukaryota</taxon>
        <taxon>Metazoa</taxon>
        <taxon>Ecdysozoa</taxon>
        <taxon>Arthropoda</taxon>
        <taxon>Hexapoda</taxon>
        <taxon>Insecta</taxon>
        <taxon>Pterygota</taxon>
        <taxon>Neoptera</taxon>
        <taxon>Endopterygota</taxon>
        <taxon>Lepidoptera</taxon>
        <taxon>Glossata</taxon>
        <taxon>Ditrysia</taxon>
        <taxon>Noctuoidea</taxon>
        <taxon>Noctuidae</taxon>
        <taxon>Amphipyrinae</taxon>
        <taxon>Spodoptera</taxon>
    </lineage>
</organism>
<dbReference type="InterPro" id="IPR001254">
    <property type="entry name" value="Trypsin_dom"/>
</dbReference>
<dbReference type="EMBL" id="ODYU01004086">
    <property type="protein sequence ID" value="SOQ43594.1"/>
    <property type="molecule type" value="Genomic_DNA"/>
</dbReference>
<evidence type="ECO:0000256" key="8">
    <source>
        <dbReference type="ARBA" id="ARBA00055534"/>
    </source>
</evidence>
<dbReference type="SMART" id="SM00020">
    <property type="entry name" value="Tryp_SPc"/>
    <property type="match status" value="3"/>
</dbReference>
<comment type="subcellular location">
    <subcellularLocation>
        <location evidence="1">Secreted</location>
        <location evidence="1">Extracellular space</location>
    </subcellularLocation>
</comment>
<evidence type="ECO:0000256" key="9">
    <source>
        <dbReference type="ARBA" id="ARBA00084094"/>
    </source>
</evidence>
<reference evidence="13" key="1">
    <citation type="submission" date="2016-07" db="EMBL/GenBank/DDBJ databases">
        <authorList>
            <person name="Bretaudeau A."/>
        </authorList>
    </citation>
    <scope>NUCLEOTIDE SEQUENCE</scope>
    <source>
        <strain evidence="13">Rice</strain>
        <tissue evidence="13">Whole body</tissue>
    </source>
</reference>
<evidence type="ECO:0000259" key="11">
    <source>
        <dbReference type="PROSITE" id="PS50240"/>
    </source>
</evidence>
<proteinExistence type="inferred from homology"/>
<gene>
    <name evidence="13" type="ORF">SFRICE_001311</name>
</gene>
<dbReference type="FunFam" id="2.40.10.10:FF:000068">
    <property type="entry name" value="transmembrane protease serine 2"/>
    <property type="match status" value="2"/>
</dbReference>
<evidence type="ECO:0000256" key="7">
    <source>
        <dbReference type="ARBA" id="ARBA00024195"/>
    </source>
</evidence>
<name>A0A2H1VTL8_SPOFR</name>
<dbReference type="InterPro" id="IPR033116">
    <property type="entry name" value="TRYPSIN_SER"/>
</dbReference>
<evidence type="ECO:0000256" key="10">
    <source>
        <dbReference type="RuleBase" id="RU363034"/>
    </source>
</evidence>
<keyword evidence="10" id="KW-0645">Protease</keyword>
<dbReference type="GO" id="GO:0006508">
    <property type="term" value="P:proteolysis"/>
    <property type="evidence" value="ECO:0007669"/>
    <property type="project" value="UniProtKB-KW"/>
</dbReference>
<feature type="domain" description="Peptidase S1" evidence="11">
    <location>
        <begin position="550"/>
        <end position="796"/>
    </location>
</feature>
<evidence type="ECO:0000256" key="5">
    <source>
        <dbReference type="ARBA" id="ARBA00023180"/>
    </source>
</evidence>
<dbReference type="InterPro" id="IPR022700">
    <property type="entry name" value="CLIP"/>
</dbReference>
<dbReference type="GO" id="GO:0004252">
    <property type="term" value="F:serine-type endopeptidase activity"/>
    <property type="evidence" value="ECO:0007669"/>
    <property type="project" value="InterPro"/>
</dbReference>
<dbReference type="InterPro" id="IPR001314">
    <property type="entry name" value="Peptidase_S1A"/>
</dbReference>
<keyword evidence="3" id="KW-0732">Signal</keyword>
<keyword evidence="2" id="KW-0800">Toxin</keyword>
<dbReference type="SMART" id="SM00680">
    <property type="entry name" value="CLIP"/>
    <property type="match status" value="2"/>
</dbReference>
<feature type="domain" description="Clip" evidence="12">
    <location>
        <begin position="7"/>
        <end position="65"/>
    </location>
</feature>
<sequence>MNVTDEPCVTDGLNGTCVGIFRCPSASLTYLYTNAGYIKSPKEIFDYPDLPDICSYKNNEPVVCCTDCGISKEERLRHTSIGPLGLLRQNTGPIAWSKCLDYLKILPYPCRGIGNFQLRKIWKEKKKCHEFMLGISLVTGGRNAQRWEFPHMALLGYGDDENSAQWLCGGTVISERFILTAAHCIFTRDLGNVSYAALGLLKRTDPKELWNIHKIKRIIPHPEYNPPSKYHDIALLETETEISFGKHLLPACLDTGMDKQLSAEASGWGRLGHNKDLADTLQVVTIQEFEEAECAALYPPHRHLKHGYDHEKQSCYGNHRSILDTCQGDSGGPLQTEEFKCQYTVVGVTSFGKDCGILGSAGMYTRVSYYVPWIEGIVWPEETEERMKKDNLWLDQWLNSTSHFLCLVLCDLNLKEDEPCVTDGLNGTCVGIFRCPSASLTYLYTNAGYIKSPNEIFDYPDLPDICSYKNNEPVVCCTDCGISKEEPFRHTSIGPLGVTKENTGPISWSKCLDYFKMLPYPCRGIGNFKVQKMWKEEKKCHAFGFGVALAIGGRDAQRWEFPHMALLGYGDDENSAQWLCGGSVISERFILTAAHCIFTRDLGNVSYAALGLLKRTDPKELWNIHKIKRIIPHPEYNPPSKYHDIALLETETEINFGKNLLPACLDTGMNKKWSAEASGWGQLGHKKDLADTLQVVTLRKFEETECATLFPQHRHLKHGYDHEKQSCYGSHSKIVDTCQGDSGGPLQTNQFKCQYTVVGVTSFGKDCGILGSAGIFRHTSIGPLGVPKDNTGPISWSKCLDYFKMLPYPCRGIGNFRVRKMWQEEKKCHEYGLDVALAVGGRDAQRWEFPHMALLGYGDDEDSAQWLCGGSVISERFILTAGHCISTRLLGNVSFAALGMLKRTDPQELWNIHKIKRIIRHPEYKPPSKYHDIALLETETEINFGRNLLPACLDTGMNKEATAEASGWGRLGSRKDLADTLQVVTLQEFEDKECAALFPQHRLLSHGYDHDTQSCYGNHQEIIDTCEGDSGGPLQTNQFKCQYTVKNNYPQLPDICSYKNNEPVVCSCCTECNISDTERYRNTAIGPLATLTDTKGPVAWSKCLDYFHRLPYPCRGQGNFKALLGYGDNEQSAQWLCGGSVISERFILTAAHCISTKALGNVSYAALGLLKRTDPKELWNIHKIKRIIPHPEYNPPSKYHDIALLETDTDNSKKQNVRLSSHPIDI</sequence>
<dbReference type="GO" id="GO:0090729">
    <property type="term" value="F:toxin activity"/>
    <property type="evidence" value="ECO:0007669"/>
    <property type="project" value="UniProtKB-KW"/>
</dbReference>
<dbReference type="CDD" id="cd00190">
    <property type="entry name" value="Tryp_SPc"/>
    <property type="match status" value="3"/>
</dbReference>
<keyword evidence="6" id="KW-1199">Hemostasis impairing toxin</keyword>
<dbReference type="PANTHER" id="PTHR24260">
    <property type="match status" value="1"/>
</dbReference>
<feature type="domain" description="Peptidase S1" evidence="11">
    <location>
        <begin position="838"/>
        <end position="1100"/>
    </location>
</feature>
<evidence type="ECO:0000256" key="3">
    <source>
        <dbReference type="ARBA" id="ARBA00022729"/>
    </source>
</evidence>
<dbReference type="InterPro" id="IPR009003">
    <property type="entry name" value="Peptidase_S1_PA"/>
</dbReference>
<evidence type="ECO:0000256" key="6">
    <source>
        <dbReference type="ARBA" id="ARBA00023240"/>
    </source>
</evidence>
<comment type="similarity">
    <text evidence="7">Belongs to the peptidase S1 family. CLIP subfamily.</text>
</comment>
<dbReference type="SUPFAM" id="SSF50494">
    <property type="entry name" value="Trypsin-like serine proteases"/>
    <property type="match status" value="4"/>
</dbReference>
<comment type="function">
    <text evidence="8">Fibrinolytic activity; shows preferential cleavage of Arg-Gly bonds in all three fibrinogen chains. Contact with the caterpillars causes severe bleeding, due the anticoagulant effect of the protein.</text>
</comment>
<evidence type="ECO:0000256" key="2">
    <source>
        <dbReference type="ARBA" id="ARBA00022656"/>
    </source>
</evidence>
<dbReference type="FunFam" id="2.40.10.10:FF:000028">
    <property type="entry name" value="Serine protease easter"/>
    <property type="match status" value="2"/>
</dbReference>
<dbReference type="AlphaFoldDB" id="A0A2H1VTL8"/>
<accession>A0A2H1VTL8</accession>
<dbReference type="InterPro" id="IPR051333">
    <property type="entry name" value="CLIP_Serine_Protease"/>
</dbReference>
<dbReference type="InterPro" id="IPR043504">
    <property type="entry name" value="Peptidase_S1_PA_chymotrypsin"/>
</dbReference>
<feature type="domain" description="Peptidase S1" evidence="11">
    <location>
        <begin position="138"/>
        <end position="379"/>
    </location>
</feature>
<protein>
    <submittedName>
        <fullName evidence="13">SFRICE_001311</fullName>
    </submittedName>
</protein>
<keyword evidence="10" id="KW-0378">Hydrolase</keyword>
<keyword evidence="9" id="KW-1205">Fibrinolytic toxin</keyword>
<dbReference type="GO" id="GO:0005576">
    <property type="term" value="C:extracellular region"/>
    <property type="evidence" value="ECO:0007669"/>
    <property type="project" value="UniProtKB-SubCell"/>
</dbReference>
<dbReference type="PROSITE" id="PS50240">
    <property type="entry name" value="TRYPSIN_DOM"/>
    <property type="match status" value="3"/>
</dbReference>
<keyword evidence="5" id="KW-0325">Glycoprotein</keyword>
<dbReference type="PROSITE" id="PS00135">
    <property type="entry name" value="TRYPSIN_SER"/>
    <property type="match status" value="3"/>
</dbReference>
<keyword evidence="10" id="KW-0720">Serine protease</keyword>
<dbReference type="PROSITE" id="PS00134">
    <property type="entry name" value="TRYPSIN_HIS"/>
    <property type="match status" value="4"/>
</dbReference>
<feature type="domain" description="Clip" evidence="12">
    <location>
        <begin position="419"/>
        <end position="477"/>
    </location>
</feature>
<evidence type="ECO:0000313" key="13">
    <source>
        <dbReference type="EMBL" id="SOQ43594.1"/>
    </source>
</evidence>
<dbReference type="Pfam" id="PF00089">
    <property type="entry name" value="Trypsin"/>
    <property type="match status" value="4"/>
</dbReference>
<dbReference type="PROSITE" id="PS51888">
    <property type="entry name" value="CLIP"/>
    <property type="match status" value="2"/>
</dbReference>
<evidence type="ECO:0000259" key="12">
    <source>
        <dbReference type="PROSITE" id="PS51888"/>
    </source>
</evidence>
<dbReference type="InterPro" id="IPR018114">
    <property type="entry name" value="TRYPSIN_HIS"/>
</dbReference>
<dbReference type="PANTHER" id="PTHR24260:SF147">
    <property type="entry name" value="EG:BACR7A4.3 PROTEIN-RELATED"/>
    <property type="match status" value="1"/>
</dbReference>
<dbReference type="Gene3D" id="2.40.10.10">
    <property type="entry name" value="Trypsin-like serine proteases"/>
    <property type="match status" value="5"/>
</dbReference>
<keyword evidence="4" id="KW-1015">Disulfide bond</keyword>
<evidence type="ECO:0000256" key="4">
    <source>
        <dbReference type="ARBA" id="ARBA00023157"/>
    </source>
</evidence>